<feature type="transmembrane region" description="Helical" evidence="5">
    <location>
        <begin position="358"/>
        <end position="384"/>
    </location>
</feature>
<evidence type="ECO:0000259" key="6">
    <source>
        <dbReference type="PROSITE" id="PS50850"/>
    </source>
</evidence>
<evidence type="ECO:0000256" key="4">
    <source>
        <dbReference type="ARBA" id="ARBA00023136"/>
    </source>
</evidence>
<feature type="domain" description="Major facilitator superfamily (MFS) profile" evidence="6">
    <location>
        <begin position="17"/>
        <end position="413"/>
    </location>
</feature>
<evidence type="ECO:0000256" key="5">
    <source>
        <dbReference type="SAM" id="Phobius"/>
    </source>
</evidence>
<feature type="transmembrane region" description="Helical" evidence="5">
    <location>
        <begin position="144"/>
        <end position="162"/>
    </location>
</feature>
<dbReference type="Gene3D" id="1.20.1250.20">
    <property type="entry name" value="MFS general substrate transporter like domains"/>
    <property type="match status" value="2"/>
</dbReference>
<proteinExistence type="predicted"/>
<organism evidence="7 8">
    <name type="scientific">Streptomyces marokkonensis</name>
    <dbReference type="NCBI Taxonomy" id="324855"/>
    <lineage>
        <taxon>Bacteria</taxon>
        <taxon>Bacillati</taxon>
        <taxon>Actinomycetota</taxon>
        <taxon>Actinomycetes</taxon>
        <taxon>Kitasatosporales</taxon>
        <taxon>Streptomycetaceae</taxon>
        <taxon>Streptomyces</taxon>
    </lineage>
</organism>
<dbReference type="PROSITE" id="PS50850">
    <property type="entry name" value="MFS"/>
    <property type="match status" value="1"/>
</dbReference>
<comment type="subcellular location">
    <subcellularLocation>
        <location evidence="1">Cell membrane</location>
        <topology evidence="1">Multi-pass membrane protein</topology>
    </subcellularLocation>
</comment>
<dbReference type="InterPro" id="IPR036259">
    <property type="entry name" value="MFS_trans_sf"/>
</dbReference>
<feature type="transmembrane region" description="Helical" evidence="5">
    <location>
        <begin position="55"/>
        <end position="77"/>
    </location>
</feature>
<comment type="caution">
    <text evidence="7">The sequence shown here is derived from an EMBL/GenBank/DDBJ whole genome shotgun (WGS) entry which is preliminary data.</text>
</comment>
<evidence type="ECO:0000313" key="8">
    <source>
        <dbReference type="Proteomes" id="UP001601627"/>
    </source>
</evidence>
<feature type="transmembrane region" description="Helical" evidence="5">
    <location>
        <begin position="390"/>
        <end position="408"/>
    </location>
</feature>
<keyword evidence="8" id="KW-1185">Reference proteome</keyword>
<protein>
    <submittedName>
        <fullName evidence="7">MFS transporter</fullName>
    </submittedName>
</protein>
<dbReference type="Proteomes" id="UP001601627">
    <property type="component" value="Unassembled WGS sequence"/>
</dbReference>
<dbReference type="PANTHER" id="PTHR23508:SF10">
    <property type="entry name" value="CARBOXYLIC ACID TRANSPORTER PROTEIN HOMOLOG"/>
    <property type="match status" value="1"/>
</dbReference>
<dbReference type="Pfam" id="PF07690">
    <property type="entry name" value="MFS_1"/>
    <property type="match status" value="1"/>
</dbReference>
<dbReference type="PANTHER" id="PTHR23508">
    <property type="entry name" value="CARBOXYLIC ACID TRANSPORTER PROTEIN HOMOLOG"/>
    <property type="match status" value="1"/>
</dbReference>
<dbReference type="InterPro" id="IPR020846">
    <property type="entry name" value="MFS_dom"/>
</dbReference>
<keyword evidence="4 5" id="KW-0472">Membrane</keyword>
<sequence length="430" mass="44085">MKPTPGASTTGPRPGPAVALGLVILCIEGYDLFILGAVGPSLLSHPDWDVTKSTLGLLGSLTALGMPLGSVAAGWAGDLYGRRLPMAVSLAWLSLSMLLSAVAGDLTLFAATRFLTGMGIGALIPLVTAYVSEAATPARHSLQVGTATTGLAIGGILTGVVGRTMLPEWDFRTLFLFGVIPLVLIPVVWRLVPAVVQDHPVQAPAEAKAGPSGAEPEDSANRLRQLLAPHYRRSTLLFWAATFAGLVIVYGASTWLPTLMVDAGYDLGSSLEFSIAFNAGAVIGTIGAAVVADRGFLKTATIVSFLLAAVAMITLSTPQPRPLLLVASAVAGFGALGTQALVNIHVAHAHPARLRGTALGFSLGVGRVGAIVGPSYLAAVTVLISSSKAGFYAFVVPALLGAVLIGLLRTDRHPSVTERTGAASKAPVAQ</sequence>
<dbReference type="InterPro" id="IPR011701">
    <property type="entry name" value="MFS"/>
</dbReference>
<feature type="transmembrane region" description="Helical" evidence="5">
    <location>
        <begin position="236"/>
        <end position="253"/>
    </location>
</feature>
<keyword evidence="3 5" id="KW-1133">Transmembrane helix</keyword>
<evidence type="ECO:0000256" key="3">
    <source>
        <dbReference type="ARBA" id="ARBA00022989"/>
    </source>
</evidence>
<dbReference type="RefSeq" id="WP_388233639.1">
    <property type="nucleotide sequence ID" value="NZ_JBHVZQ010000004.1"/>
</dbReference>
<feature type="transmembrane region" description="Helical" evidence="5">
    <location>
        <begin position="174"/>
        <end position="192"/>
    </location>
</feature>
<gene>
    <name evidence="7" type="ORF">ACFVZC_06660</name>
</gene>
<reference evidence="7 8" key="1">
    <citation type="submission" date="2024-09" db="EMBL/GenBank/DDBJ databases">
        <title>The Natural Products Discovery Center: Release of the First 8490 Sequenced Strains for Exploring Actinobacteria Biosynthetic Diversity.</title>
        <authorList>
            <person name="Kalkreuter E."/>
            <person name="Kautsar S.A."/>
            <person name="Yang D."/>
            <person name="Bader C.D."/>
            <person name="Teijaro C.N."/>
            <person name="Fluegel L."/>
            <person name="Davis C.M."/>
            <person name="Simpson J.R."/>
            <person name="Lauterbach L."/>
            <person name="Steele A.D."/>
            <person name="Gui C."/>
            <person name="Meng S."/>
            <person name="Li G."/>
            <person name="Viehrig K."/>
            <person name="Ye F."/>
            <person name="Su P."/>
            <person name="Kiefer A.F."/>
            <person name="Nichols A."/>
            <person name="Cepeda A.J."/>
            <person name="Yan W."/>
            <person name="Fan B."/>
            <person name="Jiang Y."/>
            <person name="Adhikari A."/>
            <person name="Zheng C.-J."/>
            <person name="Schuster L."/>
            <person name="Cowan T.M."/>
            <person name="Smanski M.J."/>
            <person name="Chevrette M.G."/>
            <person name="De Carvalho L.P.S."/>
            <person name="Shen B."/>
        </authorList>
    </citation>
    <scope>NUCLEOTIDE SEQUENCE [LARGE SCALE GENOMIC DNA]</scope>
    <source>
        <strain evidence="7 8">NPDC058328</strain>
    </source>
</reference>
<dbReference type="EMBL" id="JBHVZQ010000004">
    <property type="protein sequence ID" value="MFF1273076.1"/>
    <property type="molecule type" value="Genomic_DNA"/>
</dbReference>
<evidence type="ECO:0000256" key="2">
    <source>
        <dbReference type="ARBA" id="ARBA00022692"/>
    </source>
</evidence>
<feature type="transmembrane region" description="Helical" evidence="5">
    <location>
        <begin position="84"/>
        <end position="104"/>
    </location>
</feature>
<keyword evidence="2 5" id="KW-0812">Transmembrane</keyword>
<evidence type="ECO:0000313" key="7">
    <source>
        <dbReference type="EMBL" id="MFF1273076.1"/>
    </source>
</evidence>
<name>A0ABW6Q1L8_9ACTN</name>
<accession>A0ABW6Q1L8</accession>
<feature type="transmembrane region" description="Helical" evidence="5">
    <location>
        <begin position="323"/>
        <end position="346"/>
    </location>
</feature>
<dbReference type="SUPFAM" id="SSF103473">
    <property type="entry name" value="MFS general substrate transporter"/>
    <property type="match status" value="1"/>
</dbReference>
<feature type="transmembrane region" description="Helical" evidence="5">
    <location>
        <begin position="273"/>
        <end position="292"/>
    </location>
</feature>
<feature type="transmembrane region" description="Helical" evidence="5">
    <location>
        <begin position="299"/>
        <end position="317"/>
    </location>
</feature>
<feature type="transmembrane region" description="Helical" evidence="5">
    <location>
        <begin position="20"/>
        <end position="43"/>
    </location>
</feature>
<evidence type="ECO:0000256" key="1">
    <source>
        <dbReference type="ARBA" id="ARBA00004651"/>
    </source>
</evidence>
<feature type="transmembrane region" description="Helical" evidence="5">
    <location>
        <begin position="110"/>
        <end position="132"/>
    </location>
</feature>